<dbReference type="AlphaFoldDB" id="A0A8T0BYE3"/>
<evidence type="ECO:0000313" key="2">
    <source>
        <dbReference type="Proteomes" id="UP000016480"/>
    </source>
</evidence>
<reference evidence="1 2" key="1">
    <citation type="journal article" date="2012" name="J. Bacteriol.">
        <title>Genome sequence of the cycloprodigiosin-producing bacterial strain Pseudoalteromonas rubra ATCC 29570(T).</title>
        <authorList>
            <person name="Xie B.B."/>
            <person name="Shu Y.L."/>
            <person name="Qin Q.L."/>
            <person name="Rong J.C."/>
            <person name="Zhang X.Y."/>
            <person name="Chen X.L."/>
            <person name="Zhou B.C."/>
            <person name="Zhang Y.Z."/>
        </authorList>
    </citation>
    <scope>NUCLEOTIDE SEQUENCE [LARGE SCALE GENOMIC DNA]</scope>
    <source>
        <strain evidence="1 2">DSM 6842</strain>
    </source>
</reference>
<dbReference type="EMBL" id="AHCD03000044">
    <property type="protein sequence ID" value="KAF7781093.1"/>
    <property type="molecule type" value="Genomic_DNA"/>
</dbReference>
<sequence length="52" mass="5898">MVTTTFPVMQALSRYQIAGDWSAEQYANQRTTLNKNVPKNIPTSLALIKWLS</sequence>
<proteinExistence type="predicted"/>
<name>A0A8T0BYE3_9GAMM</name>
<comment type="caution">
    <text evidence="1">The sequence shown here is derived from an EMBL/GenBank/DDBJ whole genome shotgun (WGS) entry which is preliminary data.</text>
</comment>
<dbReference type="Proteomes" id="UP000016480">
    <property type="component" value="Unassembled WGS sequence"/>
</dbReference>
<evidence type="ECO:0000313" key="1">
    <source>
        <dbReference type="EMBL" id="KAF7781093.1"/>
    </source>
</evidence>
<accession>A0A8T0BYE3</accession>
<protein>
    <submittedName>
        <fullName evidence="1">Uncharacterized protein</fullName>
    </submittedName>
</protein>
<organism evidence="1 2">
    <name type="scientific">Pseudoalteromonas rubra</name>
    <dbReference type="NCBI Taxonomy" id="43658"/>
    <lineage>
        <taxon>Bacteria</taxon>
        <taxon>Pseudomonadati</taxon>
        <taxon>Pseudomonadota</taxon>
        <taxon>Gammaproteobacteria</taxon>
        <taxon>Alteromonadales</taxon>
        <taxon>Pseudoalteromonadaceae</taxon>
        <taxon>Pseudoalteromonas</taxon>
    </lineage>
</organism>
<gene>
    <name evidence="1" type="ORF">PRUB_b0207</name>
</gene>